<dbReference type="EMBL" id="BJYT01000002">
    <property type="protein sequence ID" value="GEO08218.1"/>
    <property type="molecule type" value="Genomic_DNA"/>
</dbReference>
<reference evidence="10 11" key="1">
    <citation type="submission" date="2019-07" db="EMBL/GenBank/DDBJ databases">
        <title>Whole genome shotgun sequence of Segetibacter aerophilus NBRC 106135.</title>
        <authorList>
            <person name="Hosoyama A."/>
            <person name="Uohara A."/>
            <person name="Ohji S."/>
            <person name="Ichikawa N."/>
        </authorList>
    </citation>
    <scope>NUCLEOTIDE SEQUENCE [LARGE SCALE GENOMIC DNA]</scope>
    <source>
        <strain evidence="10 11">NBRC 106135</strain>
    </source>
</reference>
<feature type="modified residue" description="4-aspartylphosphate" evidence="6">
    <location>
        <position position="55"/>
    </location>
</feature>
<dbReference type="RefSeq" id="WP_147202295.1">
    <property type="nucleotide sequence ID" value="NZ_BJYT01000002.1"/>
</dbReference>
<dbReference type="SMART" id="SM00448">
    <property type="entry name" value="REC"/>
    <property type="match status" value="1"/>
</dbReference>
<evidence type="ECO:0000256" key="1">
    <source>
        <dbReference type="ARBA" id="ARBA00022553"/>
    </source>
</evidence>
<dbReference type="PANTHER" id="PTHR48111:SF22">
    <property type="entry name" value="REGULATOR OF RPOS"/>
    <property type="match status" value="1"/>
</dbReference>
<dbReference type="SUPFAM" id="SSF52172">
    <property type="entry name" value="CheY-like"/>
    <property type="match status" value="1"/>
</dbReference>
<gene>
    <name evidence="10" type="ORF">SAE01_07140</name>
</gene>
<evidence type="ECO:0000256" key="6">
    <source>
        <dbReference type="PROSITE-ProRule" id="PRU00169"/>
    </source>
</evidence>
<dbReference type="GO" id="GO:0032993">
    <property type="term" value="C:protein-DNA complex"/>
    <property type="evidence" value="ECO:0007669"/>
    <property type="project" value="TreeGrafter"/>
</dbReference>
<evidence type="ECO:0000256" key="5">
    <source>
        <dbReference type="ARBA" id="ARBA00023163"/>
    </source>
</evidence>
<dbReference type="PANTHER" id="PTHR48111">
    <property type="entry name" value="REGULATOR OF RPOS"/>
    <property type="match status" value="1"/>
</dbReference>
<keyword evidence="3" id="KW-0805">Transcription regulation</keyword>
<evidence type="ECO:0000259" key="8">
    <source>
        <dbReference type="PROSITE" id="PS50110"/>
    </source>
</evidence>
<dbReference type="Pfam" id="PF00486">
    <property type="entry name" value="Trans_reg_C"/>
    <property type="match status" value="1"/>
</dbReference>
<evidence type="ECO:0000259" key="9">
    <source>
        <dbReference type="PROSITE" id="PS51755"/>
    </source>
</evidence>
<dbReference type="SMART" id="SM00862">
    <property type="entry name" value="Trans_reg_C"/>
    <property type="match status" value="1"/>
</dbReference>
<feature type="domain" description="OmpR/PhoB-type" evidence="9">
    <location>
        <begin position="130"/>
        <end position="228"/>
    </location>
</feature>
<keyword evidence="1 6" id="KW-0597">Phosphoprotein</keyword>
<dbReference type="GO" id="GO:0000156">
    <property type="term" value="F:phosphorelay response regulator activity"/>
    <property type="evidence" value="ECO:0007669"/>
    <property type="project" value="TreeGrafter"/>
</dbReference>
<feature type="DNA-binding region" description="OmpR/PhoB-type" evidence="7">
    <location>
        <begin position="130"/>
        <end position="228"/>
    </location>
</feature>
<dbReference type="InterPro" id="IPR036388">
    <property type="entry name" value="WH-like_DNA-bd_sf"/>
</dbReference>
<keyword evidence="5" id="KW-0804">Transcription</keyword>
<evidence type="ECO:0000256" key="3">
    <source>
        <dbReference type="ARBA" id="ARBA00023015"/>
    </source>
</evidence>
<accession>A0A512B8D2</accession>
<dbReference type="InterPro" id="IPR001789">
    <property type="entry name" value="Sig_transdc_resp-reg_receiver"/>
</dbReference>
<dbReference type="PROSITE" id="PS51755">
    <property type="entry name" value="OMPR_PHOB"/>
    <property type="match status" value="1"/>
</dbReference>
<sequence length="229" mass="26038">MELNHRILLAEDEPKLGQIVQEELTREGYQTDVAYDGLVAEKLFKEHQYSLVLLDVNLPYKNGLALCKEFREAKKSIPIIMLTSLGEISDKMDAFNLGADDYIVKPFHFNELFARIKVFLKRSEPGAEPTDKLNISNLEIDLLNKTVVRGETNINLTAKEFALLALLAKSKGKVISKQDILEKVWGLSFDTGTNTIEVYISFLRNKIDKPFDTKLIHTKPGFGYFVKEL</sequence>
<name>A0A512B8D2_9BACT</name>
<evidence type="ECO:0000313" key="11">
    <source>
        <dbReference type="Proteomes" id="UP000321513"/>
    </source>
</evidence>
<dbReference type="GO" id="GO:0005829">
    <property type="term" value="C:cytosol"/>
    <property type="evidence" value="ECO:0007669"/>
    <property type="project" value="TreeGrafter"/>
</dbReference>
<keyword evidence="2" id="KW-0902">Two-component regulatory system</keyword>
<dbReference type="FunFam" id="1.10.10.10:FF:000005">
    <property type="entry name" value="Two-component system response regulator"/>
    <property type="match status" value="1"/>
</dbReference>
<dbReference type="InterPro" id="IPR001867">
    <property type="entry name" value="OmpR/PhoB-type_DNA-bd"/>
</dbReference>
<protein>
    <submittedName>
        <fullName evidence="10">DNA-binding response regulator</fullName>
    </submittedName>
</protein>
<dbReference type="InterPro" id="IPR011006">
    <property type="entry name" value="CheY-like_superfamily"/>
</dbReference>
<feature type="domain" description="Response regulatory" evidence="8">
    <location>
        <begin position="6"/>
        <end position="120"/>
    </location>
</feature>
<dbReference type="GO" id="GO:0006355">
    <property type="term" value="P:regulation of DNA-templated transcription"/>
    <property type="evidence" value="ECO:0007669"/>
    <property type="project" value="InterPro"/>
</dbReference>
<dbReference type="AlphaFoldDB" id="A0A512B8D2"/>
<evidence type="ECO:0000313" key="10">
    <source>
        <dbReference type="EMBL" id="GEO08218.1"/>
    </source>
</evidence>
<dbReference type="Gene3D" id="1.10.10.10">
    <property type="entry name" value="Winged helix-like DNA-binding domain superfamily/Winged helix DNA-binding domain"/>
    <property type="match status" value="1"/>
</dbReference>
<dbReference type="Pfam" id="PF00072">
    <property type="entry name" value="Response_reg"/>
    <property type="match status" value="1"/>
</dbReference>
<keyword evidence="11" id="KW-1185">Reference proteome</keyword>
<evidence type="ECO:0000256" key="7">
    <source>
        <dbReference type="PROSITE-ProRule" id="PRU01091"/>
    </source>
</evidence>
<evidence type="ECO:0000256" key="2">
    <source>
        <dbReference type="ARBA" id="ARBA00023012"/>
    </source>
</evidence>
<dbReference type="InterPro" id="IPR039420">
    <property type="entry name" value="WalR-like"/>
</dbReference>
<dbReference type="PROSITE" id="PS50110">
    <property type="entry name" value="RESPONSE_REGULATORY"/>
    <property type="match status" value="1"/>
</dbReference>
<comment type="caution">
    <text evidence="10">The sequence shown here is derived from an EMBL/GenBank/DDBJ whole genome shotgun (WGS) entry which is preliminary data.</text>
</comment>
<dbReference type="CDD" id="cd17574">
    <property type="entry name" value="REC_OmpR"/>
    <property type="match status" value="1"/>
</dbReference>
<organism evidence="10 11">
    <name type="scientific">Segetibacter aerophilus</name>
    <dbReference type="NCBI Taxonomy" id="670293"/>
    <lineage>
        <taxon>Bacteria</taxon>
        <taxon>Pseudomonadati</taxon>
        <taxon>Bacteroidota</taxon>
        <taxon>Chitinophagia</taxon>
        <taxon>Chitinophagales</taxon>
        <taxon>Chitinophagaceae</taxon>
        <taxon>Segetibacter</taxon>
    </lineage>
</organism>
<keyword evidence="4 7" id="KW-0238">DNA-binding</keyword>
<dbReference type="Gene3D" id="3.40.50.2300">
    <property type="match status" value="1"/>
</dbReference>
<proteinExistence type="predicted"/>
<evidence type="ECO:0000256" key="4">
    <source>
        <dbReference type="ARBA" id="ARBA00023125"/>
    </source>
</evidence>
<dbReference type="CDD" id="cd00383">
    <property type="entry name" value="trans_reg_C"/>
    <property type="match status" value="1"/>
</dbReference>
<dbReference type="OrthoDB" id="9790442at2"/>
<dbReference type="Proteomes" id="UP000321513">
    <property type="component" value="Unassembled WGS sequence"/>
</dbReference>
<dbReference type="GO" id="GO:0000976">
    <property type="term" value="F:transcription cis-regulatory region binding"/>
    <property type="evidence" value="ECO:0007669"/>
    <property type="project" value="TreeGrafter"/>
</dbReference>